<reference evidence="3 4" key="1">
    <citation type="journal article" date="2014" name="Int. J. Syst. Evol. Microbiol.">
        <title>Bradyrhizobium ottawaense sp. nov., a symbiotic nitrogen fixing bacterium from root nodules of soybeans in Canada.</title>
        <authorList>
            <person name="Yu X."/>
            <person name="Cloutier S."/>
            <person name="Tambong J.T."/>
            <person name="Bromfield E.S."/>
        </authorList>
    </citation>
    <scope>NUCLEOTIDE SEQUENCE [LARGE SCALE GENOMIC DNA]</scope>
    <source>
        <strain evidence="3 4">OO99</strain>
    </source>
</reference>
<dbReference type="AlphaFoldDB" id="A0A2U8P6Y1"/>
<dbReference type="KEGG" id="bot:CIT37_15610"/>
<sequence length="208" mass="22205">MTRRTGNCHPGRDHMTLSTTRPSPKANAWLKRYYFIRSAVAALWAVAALTIARDRSHLAAILLVAYPLWDALANYLDAQRSSGLASSKSQMVNVIISIITAIAVTIALTRSMNAVLLIFGAWAVVAGLLQLATGVGRWGSAGAQWAMILSGAQSALAGCFFVYRAGVVTNVGISDVAGYAAFGAFYFMVSAVWLWSTGLRRSSVQTTA</sequence>
<evidence type="ECO:0000256" key="1">
    <source>
        <dbReference type="SAM" id="MobiDB-lite"/>
    </source>
</evidence>
<feature type="region of interest" description="Disordered" evidence="1">
    <location>
        <begin position="1"/>
        <end position="20"/>
    </location>
</feature>
<dbReference type="Proteomes" id="UP000215703">
    <property type="component" value="Chromosome"/>
</dbReference>
<accession>A0A2U8P6Y1</accession>
<dbReference type="EMBL" id="CP029425">
    <property type="protein sequence ID" value="AWL93427.1"/>
    <property type="molecule type" value="Genomic_DNA"/>
</dbReference>
<feature type="transmembrane region" description="Helical" evidence="2">
    <location>
        <begin position="145"/>
        <end position="164"/>
    </location>
</feature>
<feature type="transmembrane region" description="Helical" evidence="2">
    <location>
        <begin position="176"/>
        <end position="195"/>
    </location>
</feature>
<feature type="transmembrane region" description="Helical" evidence="2">
    <location>
        <begin position="90"/>
        <end position="108"/>
    </location>
</feature>
<protein>
    <submittedName>
        <fullName evidence="3">DUF308 domain-containing protein</fullName>
    </submittedName>
</protein>
<keyword evidence="2" id="KW-1133">Transmembrane helix</keyword>
<dbReference type="OrthoDB" id="960912at2"/>
<organism evidence="3 4">
    <name type="scientific">Bradyrhizobium ottawaense</name>
    <dbReference type="NCBI Taxonomy" id="931866"/>
    <lineage>
        <taxon>Bacteria</taxon>
        <taxon>Pseudomonadati</taxon>
        <taxon>Pseudomonadota</taxon>
        <taxon>Alphaproteobacteria</taxon>
        <taxon>Hyphomicrobiales</taxon>
        <taxon>Nitrobacteraceae</taxon>
        <taxon>Bradyrhizobium</taxon>
    </lineage>
</organism>
<feature type="transmembrane region" description="Helical" evidence="2">
    <location>
        <begin position="34"/>
        <end position="52"/>
    </location>
</feature>
<name>A0A2U8P6Y1_9BRAD</name>
<feature type="transmembrane region" description="Helical" evidence="2">
    <location>
        <begin position="114"/>
        <end position="133"/>
    </location>
</feature>
<proteinExistence type="predicted"/>
<evidence type="ECO:0000313" key="4">
    <source>
        <dbReference type="Proteomes" id="UP000215703"/>
    </source>
</evidence>
<reference evidence="3 4" key="2">
    <citation type="journal article" date="2017" name="Syst. Appl. Microbiol.">
        <title>Soybeans inoculated with root zone soils of Canadian native legumes harbour diverse and novel Bradyrhizobium spp. that possess agricultural potential.</title>
        <authorList>
            <person name="Bromfield E.S.P."/>
            <person name="Cloutier S."/>
            <person name="Tambong J.T."/>
            <person name="Tran Thi T.V."/>
        </authorList>
    </citation>
    <scope>NUCLEOTIDE SEQUENCE [LARGE SCALE GENOMIC DNA]</scope>
    <source>
        <strain evidence="3 4">OO99</strain>
    </source>
</reference>
<keyword evidence="2" id="KW-0812">Transmembrane</keyword>
<evidence type="ECO:0000256" key="2">
    <source>
        <dbReference type="SAM" id="Phobius"/>
    </source>
</evidence>
<keyword evidence="2" id="KW-0472">Membrane</keyword>
<dbReference type="Pfam" id="PF03729">
    <property type="entry name" value="DUF308"/>
    <property type="match status" value="1"/>
</dbReference>
<dbReference type="InterPro" id="IPR005325">
    <property type="entry name" value="DUF308_memb"/>
</dbReference>
<gene>
    <name evidence="3" type="ORF">CIT37_15610</name>
</gene>
<evidence type="ECO:0000313" key="3">
    <source>
        <dbReference type="EMBL" id="AWL93427.1"/>
    </source>
</evidence>